<sequence length="471" mass="53430">MIMVIFFSIIVVIGIIGAVLVGANVLTSLMALLCFSAIATSVCLIGLVLIFILNAEKRIFPKITLPDEMEFSTEEQTFLQTLLELSVSDQIIETEIPSLSEGTLEHVFISGTFYRENPAYRENISTRVESLETSLMNFANTFTKAVVHCGQESGNLIQGVLKEIKDLFIPSLSSREKETSLCHCLQTWSELLMQHSFVDFIVLILEKPNINRFLLENFIEIAESWRARPGGLAYIRKALQSFNLWLYGLYVGEPCINILESYNSDLLNEEVRSYLESGNFVHLMFSRADPELRDRFSDFLEESLRGLAATECHKIHRGMNSDGYIQNDPLLRSVIDNLNLRMTFCLNLPACSSWKFRFALARNLNGIFNLSEFVRDNYYGLVANPFLLIELLHSHSKYQSFIQGLLTKAMSMAHWKALFKPMITGLFSAGMANRRELEVMANHLGVSIEEVTSVISSNSFLEVLFPNLFEE</sequence>
<dbReference type="STRING" id="227941.CCA_00497"/>
<proteinExistence type="predicted"/>
<keyword evidence="3" id="KW-1185">Reference proteome</keyword>
<dbReference type="EMBL" id="AE015925">
    <property type="protein sequence ID" value="AAP05241.1"/>
    <property type="molecule type" value="Genomic_DNA"/>
</dbReference>
<keyword evidence="1" id="KW-0472">Membrane</keyword>
<evidence type="ECO:0000313" key="2">
    <source>
        <dbReference type="EMBL" id="AAP05241.1"/>
    </source>
</evidence>
<name>Q823C8_CHLCV</name>
<dbReference type="Proteomes" id="UP000002193">
    <property type="component" value="Chromosome"/>
</dbReference>
<dbReference type="KEGG" id="cca:CCA_00497"/>
<gene>
    <name evidence="2" type="ordered locus">CCA_00497</name>
</gene>
<accession>Q823C8</accession>
<keyword evidence="1" id="KW-0812">Transmembrane</keyword>
<dbReference type="HOGENOM" id="CLU_579643_0_0_0"/>
<evidence type="ECO:0000256" key="1">
    <source>
        <dbReference type="SAM" id="Phobius"/>
    </source>
</evidence>
<reference evidence="2 3" key="1">
    <citation type="journal article" date="2003" name="Nucleic Acids Res.">
        <title>Genome sequence of Chlamydophila caviae (Chlamydia psittaci GPIC): examining the role of niche-specific genes in the evolution of the Chlamydiaceae.</title>
        <authorList>
            <person name="Read T.D."/>
            <person name="Myers G.S.A."/>
            <person name="Brunham R.C."/>
            <person name="Nelson W.C."/>
            <person name="Paulsen I.T."/>
            <person name="Heidelberg J.F."/>
            <person name="Holtzapple E.K."/>
            <person name="Khouri H.M."/>
            <person name="Federova N.B."/>
            <person name="Carty H.A."/>
            <person name="Umayam L.A."/>
            <person name="Haft D.H."/>
            <person name="Peterson J.D."/>
            <person name="Beanan M.J."/>
            <person name="White O."/>
            <person name="Salzberg S.L."/>
            <person name="Hsia R.-C."/>
            <person name="McClarty G."/>
            <person name="Rank R.G."/>
            <person name="Bavoil P.M."/>
            <person name="Fraser C.M."/>
        </authorList>
    </citation>
    <scope>NUCLEOTIDE SEQUENCE [LARGE SCALE GENOMIC DNA]</scope>
    <source>
        <strain evidence="3">ATCC VR-813 / DSM 19441 / 03DC25 / GPIC</strain>
    </source>
</reference>
<dbReference type="NCBIfam" id="NF047333">
    <property type="entry name" value="Chlam_inc_CT214"/>
    <property type="match status" value="1"/>
</dbReference>
<feature type="transmembrane region" description="Helical" evidence="1">
    <location>
        <begin position="29"/>
        <end position="53"/>
    </location>
</feature>
<protein>
    <submittedName>
        <fullName evidence="2">Uncharacterized protein</fullName>
    </submittedName>
</protein>
<dbReference type="AlphaFoldDB" id="Q823C8"/>
<keyword evidence="1" id="KW-1133">Transmembrane helix</keyword>
<evidence type="ECO:0000313" key="3">
    <source>
        <dbReference type="Proteomes" id="UP000002193"/>
    </source>
</evidence>
<organism evidence="2 3">
    <name type="scientific">Chlamydia caviae (strain ATCC VR-813 / DSM 19441 / 03DC25 / GPIC)</name>
    <name type="common">Chlamydophila caviae</name>
    <dbReference type="NCBI Taxonomy" id="227941"/>
    <lineage>
        <taxon>Bacteria</taxon>
        <taxon>Pseudomonadati</taxon>
        <taxon>Chlamydiota</taxon>
        <taxon>Chlamydiia</taxon>
        <taxon>Chlamydiales</taxon>
        <taxon>Chlamydiaceae</taxon>
        <taxon>Chlamydia/Chlamydophila group</taxon>
        <taxon>Chlamydia</taxon>
    </lineage>
</organism>
<feature type="transmembrane region" description="Helical" evidence="1">
    <location>
        <begin position="5"/>
        <end position="23"/>
    </location>
</feature>